<dbReference type="EMBL" id="PXWG01000148">
    <property type="protein sequence ID" value="PSJ24945.1"/>
    <property type="molecule type" value="Genomic_DNA"/>
</dbReference>
<organism evidence="7 8">
    <name type="scientific">Streptosporangium nondiastaticum</name>
    <dbReference type="NCBI Taxonomy" id="35764"/>
    <lineage>
        <taxon>Bacteria</taxon>
        <taxon>Bacillati</taxon>
        <taxon>Actinomycetota</taxon>
        <taxon>Actinomycetes</taxon>
        <taxon>Streptosporangiales</taxon>
        <taxon>Streptosporangiaceae</taxon>
        <taxon>Streptosporangium</taxon>
    </lineage>
</organism>
<dbReference type="SFLD" id="SFLDS00029">
    <property type="entry name" value="Radical_SAM"/>
    <property type="match status" value="1"/>
</dbReference>
<dbReference type="SUPFAM" id="SSF102114">
    <property type="entry name" value="Radical SAM enzymes"/>
    <property type="match status" value="1"/>
</dbReference>
<dbReference type="Proteomes" id="UP000242427">
    <property type="component" value="Unassembled WGS sequence"/>
</dbReference>
<keyword evidence="2" id="KW-0479">Metal-binding</keyword>
<evidence type="ECO:0000313" key="8">
    <source>
        <dbReference type="Proteomes" id="UP000242427"/>
    </source>
</evidence>
<evidence type="ECO:0000256" key="1">
    <source>
        <dbReference type="ARBA" id="ARBA00022691"/>
    </source>
</evidence>
<dbReference type="CDD" id="cd01335">
    <property type="entry name" value="Radical_SAM"/>
    <property type="match status" value="1"/>
</dbReference>
<dbReference type="PROSITE" id="PS51918">
    <property type="entry name" value="RADICAL_SAM"/>
    <property type="match status" value="1"/>
</dbReference>
<comment type="caution">
    <text evidence="7">The sequence shown here is derived from an EMBL/GenBank/DDBJ whole genome shotgun (WGS) entry which is preliminary data.</text>
</comment>
<dbReference type="GO" id="GO:0051536">
    <property type="term" value="F:iron-sulfur cluster binding"/>
    <property type="evidence" value="ECO:0007669"/>
    <property type="project" value="UniProtKB-KW"/>
</dbReference>
<dbReference type="Gene3D" id="3.20.20.70">
    <property type="entry name" value="Aldolase class I"/>
    <property type="match status" value="1"/>
</dbReference>
<dbReference type="PANTHER" id="PTHR11228:SF7">
    <property type="entry name" value="PQQA PEPTIDE CYCLASE"/>
    <property type="match status" value="1"/>
</dbReference>
<proteinExistence type="predicted"/>
<sequence length="387" mass="43589">MTEERALMSPRTPSSAAAGPGQRLPLIGNDLVVNEDSCNLSCTYCLTGQSNLKEGHSLQLIFEPPRRDSYEPGSPLGQRLDAVADRLRGHFGLPLLKVTGGEIFLVRGIMDFLEQEARKHEVLVIQTNGVLVRQEHLDRFRAWGNVVLQVSLDSHLHHGNSHRVPTEALHRKVVAAISRILESGLPVEIYSVLNDRSVTEVCAFAEWLTGFSRPPVYFPFPVRGPDAERFAVRPEQHGLVQELADRYDEFASVLPPRPYFDRLLSFYREGRRTFRCHLPRLVVSTFSDGVVTPCPNIWFSDMGNALEESWEDTLEKAGTSGLYRALLAPRPRLTACHGCFTPWDTLSMYFEDEITLDELCAAPTYSPPRIRRMIADAKADYLRTEGK</sequence>
<keyword evidence="3" id="KW-0408">Iron</keyword>
<dbReference type="InterPro" id="IPR013785">
    <property type="entry name" value="Aldolase_TIM"/>
</dbReference>
<reference evidence="7 8" key="1">
    <citation type="submission" date="2018-03" db="EMBL/GenBank/DDBJ databases">
        <title>Chitinolytic properties of Streptosporangium nondiastaticum TBG75A20.</title>
        <authorList>
            <person name="Gayathri V."/>
            <person name="Shiburaj S."/>
        </authorList>
    </citation>
    <scope>NUCLEOTIDE SEQUENCE [LARGE SCALE GENOMIC DNA]</scope>
    <source>
        <strain evidence="7 8">TBG75A20</strain>
    </source>
</reference>
<dbReference type="PANTHER" id="PTHR11228">
    <property type="entry name" value="RADICAL SAM DOMAIN PROTEIN"/>
    <property type="match status" value="1"/>
</dbReference>
<evidence type="ECO:0000256" key="3">
    <source>
        <dbReference type="ARBA" id="ARBA00023004"/>
    </source>
</evidence>
<feature type="domain" description="Radical SAM core" evidence="6">
    <location>
        <begin position="23"/>
        <end position="251"/>
    </location>
</feature>
<evidence type="ECO:0000313" key="7">
    <source>
        <dbReference type="EMBL" id="PSJ24945.1"/>
    </source>
</evidence>
<name>A0A9X7JJR2_9ACTN</name>
<dbReference type="Pfam" id="PF04055">
    <property type="entry name" value="Radical_SAM"/>
    <property type="match status" value="1"/>
</dbReference>
<keyword evidence="4" id="KW-0411">Iron-sulfur</keyword>
<evidence type="ECO:0000256" key="5">
    <source>
        <dbReference type="SAM" id="MobiDB-lite"/>
    </source>
</evidence>
<dbReference type="GO" id="GO:0046872">
    <property type="term" value="F:metal ion binding"/>
    <property type="evidence" value="ECO:0007669"/>
    <property type="project" value="UniProtKB-KW"/>
</dbReference>
<keyword evidence="1" id="KW-0949">S-adenosyl-L-methionine</keyword>
<dbReference type="OrthoDB" id="9782387at2"/>
<dbReference type="GO" id="GO:0003824">
    <property type="term" value="F:catalytic activity"/>
    <property type="evidence" value="ECO:0007669"/>
    <property type="project" value="InterPro"/>
</dbReference>
<evidence type="ECO:0000259" key="6">
    <source>
        <dbReference type="PROSITE" id="PS51918"/>
    </source>
</evidence>
<dbReference type="InterPro" id="IPR050377">
    <property type="entry name" value="Radical_SAM_PqqE_MftC-like"/>
</dbReference>
<gene>
    <name evidence="7" type="ORF">B7P34_30695</name>
</gene>
<dbReference type="InterPro" id="IPR058240">
    <property type="entry name" value="rSAM_sf"/>
</dbReference>
<feature type="region of interest" description="Disordered" evidence="5">
    <location>
        <begin position="1"/>
        <end position="21"/>
    </location>
</feature>
<dbReference type="AlphaFoldDB" id="A0A9X7JJR2"/>
<accession>A0A9X7JJR2</accession>
<protein>
    <recommendedName>
        <fullName evidence="6">Radical SAM core domain-containing protein</fullName>
    </recommendedName>
</protein>
<keyword evidence="8" id="KW-1185">Reference proteome</keyword>
<dbReference type="CDD" id="cd21109">
    <property type="entry name" value="SPASM"/>
    <property type="match status" value="1"/>
</dbReference>
<evidence type="ECO:0000256" key="4">
    <source>
        <dbReference type="ARBA" id="ARBA00023014"/>
    </source>
</evidence>
<dbReference type="SFLD" id="SFLDG01067">
    <property type="entry name" value="SPASM/twitch_domain_containing"/>
    <property type="match status" value="1"/>
</dbReference>
<evidence type="ECO:0000256" key="2">
    <source>
        <dbReference type="ARBA" id="ARBA00022723"/>
    </source>
</evidence>
<dbReference type="InterPro" id="IPR007197">
    <property type="entry name" value="rSAM"/>
</dbReference>